<dbReference type="Proteomes" id="UP000022910">
    <property type="component" value="Unassembled WGS sequence"/>
</dbReference>
<comment type="caution">
    <text evidence="3">The sequence shown here is derived from an EMBL/GenBank/DDBJ whole genome shotgun (WGS) entry which is preliminary data.</text>
</comment>
<protein>
    <submittedName>
        <fullName evidence="3">Uncharacterized protein</fullName>
    </submittedName>
</protein>
<evidence type="ECO:0000313" key="3">
    <source>
        <dbReference type="EMBL" id="EXX75439.1"/>
    </source>
</evidence>
<keyword evidence="1" id="KW-0175">Coiled coil</keyword>
<sequence length="564" mass="64129">MSSELEVLKQRITELEFKNVKLEAENAELRKENTEISYLRNKLSVSDAEIVELKRRNAEFLRANKEYNKRRDADNAKLRAENAEFRDKLTKVEQKQTLQSTLTANDNSSNISSSNFNLVTNQVPTVTHHEKPLVDTSLPEDKETDAFLDEKYKKKVSNEIRQKNREKKLCFSTFGQTQESLPTHPEEKMSQVLNSVTQPCNSTSSEEKICSELDSKCKKGKKQNHVTEISETLCPGKVTSDKSSIDEASQYLAQLCDKAFDAEDKANRANQEEILYWYLYAKDFIIQLNGIIESNGGKFDEKKARGLLYDSITKQLNLLRKQRSQETGLQLRGVSQNSLRKKTQRAKKVYKFIEQVGLDKIKYIKSYSATSISELTNEQIQDVINYGISSEKLPLVTDHVTEISETLCPRKNLPVNTPDQNNVLEVLFPKESTAHIPLAHDSVPKRPSNSSDNSKEEAWFDEDMFFNEANPTKVNTVTSDDDVYFGKANKVNKHDGDPNSINDDSDSDSNSEDEIPDDSDDDGYGGYGGYNEYGECDRGYYYRDEGYERKTSPMMSPIISPVTA</sequence>
<dbReference type="EMBL" id="JEMT01012425">
    <property type="protein sequence ID" value="EXX75439.1"/>
    <property type="molecule type" value="Genomic_DNA"/>
</dbReference>
<organism evidence="3 4">
    <name type="scientific">Rhizophagus irregularis (strain DAOM 197198w)</name>
    <name type="common">Glomus intraradices</name>
    <dbReference type="NCBI Taxonomy" id="1432141"/>
    <lineage>
        <taxon>Eukaryota</taxon>
        <taxon>Fungi</taxon>
        <taxon>Fungi incertae sedis</taxon>
        <taxon>Mucoromycota</taxon>
        <taxon>Glomeromycotina</taxon>
        <taxon>Glomeromycetes</taxon>
        <taxon>Glomerales</taxon>
        <taxon>Glomeraceae</taxon>
        <taxon>Rhizophagus</taxon>
    </lineage>
</organism>
<name>A0A015L6X6_RHIIW</name>
<keyword evidence="4" id="KW-1185">Reference proteome</keyword>
<evidence type="ECO:0000313" key="4">
    <source>
        <dbReference type="Proteomes" id="UP000022910"/>
    </source>
</evidence>
<gene>
    <name evidence="3" type="ORF">RirG_041960</name>
</gene>
<proteinExistence type="predicted"/>
<dbReference type="AlphaFoldDB" id="A0A015L6X6"/>
<feature type="coiled-coil region" evidence="1">
    <location>
        <begin position="5"/>
        <end position="95"/>
    </location>
</feature>
<feature type="region of interest" description="Disordered" evidence="2">
    <location>
        <begin position="488"/>
        <end position="538"/>
    </location>
</feature>
<dbReference type="HOGENOM" id="CLU_483237_0_0_1"/>
<dbReference type="OrthoDB" id="2441119at2759"/>
<evidence type="ECO:0000256" key="1">
    <source>
        <dbReference type="SAM" id="Coils"/>
    </source>
</evidence>
<feature type="compositionally biased region" description="Acidic residues" evidence="2">
    <location>
        <begin position="503"/>
        <end position="523"/>
    </location>
</feature>
<accession>A0A015L6X6</accession>
<evidence type="ECO:0000256" key="2">
    <source>
        <dbReference type="SAM" id="MobiDB-lite"/>
    </source>
</evidence>
<reference evidence="3 4" key="1">
    <citation type="submission" date="2014-02" db="EMBL/GenBank/DDBJ databases">
        <title>Single nucleus genome sequencing reveals high similarity among nuclei of an endomycorrhizal fungus.</title>
        <authorList>
            <person name="Lin K."/>
            <person name="Geurts R."/>
            <person name="Zhang Z."/>
            <person name="Limpens E."/>
            <person name="Saunders D.G."/>
            <person name="Mu D."/>
            <person name="Pang E."/>
            <person name="Cao H."/>
            <person name="Cha H."/>
            <person name="Lin T."/>
            <person name="Zhou Q."/>
            <person name="Shang Y."/>
            <person name="Li Y."/>
            <person name="Ivanov S."/>
            <person name="Sharma T."/>
            <person name="Velzen R.V."/>
            <person name="Ruijter N.D."/>
            <person name="Aanen D.K."/>
            <person name="Win J."/>
            <person name="Kamoun S."/>
            <person name="Bisseling T."/>
            <person name="Huang S."/>
        </authorList>
    </citation>
    <scope>NUCLEOTIDE SEQUENCE [LARGE SCALE GENOMIC DNA]</scope>
    <source>
        <strain evidence="4">DAOM197198w</strain>
    </source>
</reference>